<feature type="domain" description="YcxB-like C-terminal" evidence="2">
    <location>
        <begin position="76"/>
        <end position="136"/>
    </location>
</feature>
<evidence type="ECO:0000313" key="3">
    <source>
        <dbReference type="EMBL" id="MET3617777.1"/>
    </source>
</evidence>
<feature type="transmembrane region" description="Helical" evidence="1">
    <location>
        <begin position="30"/>
        <end position="52"/>
    </location>
</feature>
<dbReference type="InterPro" id="IPR025588">
    <property type="entry name" value="YcxB-like_C"/>
</dbReference>
<proteinExistence type="predicted"/>
<protein>
    <recommendedName>
        <fullName evidence="2">YcxB-like C-terminal domain-containing protein</fullName>
    </recommendedName>
</protein>
<reference evidence="3 4" key="1">
    <citation type="submission" date="2024-06" db="EMBL/GenBank/DDBJ databases">
        <title>Genomic Encyclopedia of Type Strains, Phase IV (KMG-IV): sequencing the most valuable type-strain genomes for metagenomic binning, comparative biology and taxonomic classification.</title>
        <authorList>
            <person name="Goeker M."/>
        </authorList>
    </citation>
    <scope>NUCLEOTIDE SEQUENCE [LARGE SCALE GENOMIC DNA]</scope>
    <source>
        <strain evidence="3 4">DSM 21460</strain>
    </source>
</reference>
<name>A0ABV2JAG2_9FIRM</name>
<keyword evidence="4" id="KW-1185">Reference proteome</keyword>
<feature type="transmembrane region" description="Helical" evidence="1">
    <location>
        <begin position="7"/>
        <end position="24"/>
    </location>
</feature>
<accession>A0ABV2JAG2</accession>
<dbReference type="RefSeq" id="WP_354368536.1">
    <property type="nucleotide sequence ID" value="NZ_JBEPMA010000008.1"/>
</dbReference>
<organism evidence="3 4">
    <name type="scientific">Peptoniphilus olsenii</name>
    <dbReference type="NCBI Taxonomy" id="411570"/>
    <lineage>
        <taxon>Bacteria</taxon>
        <taxon>Bacillati</taxon>
        <taxon>Bacillota</taxon>
        <taxon>Tissierellia</taxon>
        <taxon>Tissierellales</taxon>
        <taxon>Peptoniphilaceae</taxon>
        <taxon>Peptoniphilus</taxon>
    </lineage>
</organism>
<evidence type="ECO:0000259" key="2">
    <source>
        <dbReference type="Pfam" id="PF14317"/>
    </source>
</evidence>
<sequence>MTNKLTIPIILFISLIGAVFIGYNGGIFDIFRFFISWASLFILTILVIMIQIKHKNSQIFKANKLNDKENINTFNFYENELVFRNNATKTDFKISYDKIYYLVENKDFFIFYFNKNQTSFLNKRDIEDINKFKNFICPKFKNNYKKISRFD</sequence>
<keyword evidence="1" id="KW-0472">Membrane</keyword>
<keyword evidence="1" id="KW-1133">Transmembrane helix</keyword>
<dbReference type="Proteomes" id="UP001549162">
    <property type="component" value="Unassembled WGS sequence"/>
</dbReference>
<evidence type="ECO:0000313" key="4">
    <source>
        <dbReference type="Proteomes" id="UP001549162"/>
    </source>
</evidence>
<evidence type="ECO:0000256" key="1">
    <source>
        <dbReference type="SAM" id="Phobius"/>
    </source>
</evidence>
<gene>
    <name evidence="3" type="ORF">ABID14_001411</name>
</gene>
<dbReference type="Pfam" id="PF14317">
    <property type="entry name" value="YcxB"/>
    <property type="match status" value="1"/>
</dbReference>
<keyword evidence="1" id="KW-0812">Transmembrane</keyword>
<comment type="caution">
    <text evidence="3">The sequence shown here is derived from an EMBL/GenBank/DDBJ whole genome shotgun (WGS) entry which is preliminary data.</text>
</comment>
<dbReference type="EMBL" id="JBEPMA010000008">
    <property type="protein sequence ID" value="MET3617777.1"/>
    <property type="molecule type" value="Genomic_DNA"/>
</dbReference>